<dbReference type="HOGENOM" id="CLU_020336_1_1_5"/>
<evidence type="ECO:0000313" key="3">
    <source>
        <dbReference type="Proteomes" id="UP000031368"/>
    </source>
</evidence>
<dbReference type="PANTHER" id="PTHR43194">
    <property type="entry name" value="HYDROLASE ALPHA/BETA FOLD FAMILY"/>
    <property type="match status" value="1"/>
</dbReference>
<evidence type="ECO:0000259" key="1">
    <source>
        <dbReference type="Pfam" id="PF00561"/>
    </source>
</evidence>
<gene>
    <name evidence="2" type="ORF">RGR602_CH01274</name>
</gene>
<proteinExistence type="predicted"/>
<dbReference type="EMBL" id="CP006877">
    <property type="protein sequence ID" value="AJD40631.1"/>
    <property type="molecule type" value="Genomic_DNA"/>
</dbReference>
<dbReference type="Proteomes" id="UP000031368">
    <property type="component" value="Chromosome"/>
</dbReference>
<dbReference type="PANTHER" id="PTHR43194:SF2">
    <property type="entry name" value="PEROXISOMAL MEMBRANE PROTEIN LPX1"/>
    <property type="match status" value="1"/>
</dbReference>
<accession>A0A0B4X0A2</accession>
<feature type="domain" description="AB hydrolase-1" evidence="1">
    <location>
        <begin position="38"/>
        <end position="254"/>
    </location>
</feature>
<dbReference type="RefSeq" id="WP_039844406.1">
    <property type="nucleotide sequence ID" value="NZ_CP006877.1"/>
</dbReference>
<dbReference type="SUPFAM" id="SSF53474">
    <property type="entry name" value="alpha/beta-Hydrolases"/>
    <property type="match status" value="1"/>
</dbReference>
<keyword evidence="2" id="KW-0378">Hydrolase</keyword>
<dbReference type="InterPro" id="IPR050228">
    <property type="entry name" value="Carboxylesterase_BioH"/>
</dbReference>
<name>A0A0B4X0A2_9HYPH</name>
<dbReference type="GO" id="GO:0016787">
    <property type="term" value="F:hydrolase activity"/>
    <property type="evidence" value="ECO:0007669"/>
    <property type="project" value="UniProtKB-KW"/>
</dbReference>
<sequence>MFSSTAEGFEEKTYLSADGLKLYARDYGAGNRSASVCPPVICLPGLTRNSRDFHQLALILSKDPERPRRVIALDYRGRGRSAWDDNKQNYNLGVEANDVLSACAAFGITQAVFIGTSRGGLILHLIAEMKPELLASVVLNDVGPVLELEGLRHIQAYLANPRKPRDWDDAAGLLRELHEAEFSALSAGDWRGMAYAIYRETDDGLVTDIDPAIAEAVIAADFSKPLPDLWTPFDAMAAIPLLVIRGETSKLLSKATVEEMLRRHPAARQFTARCQGHAPLLHLDDVAEEIRRFLRDL</sequence>
<keyword evidence="3" id="KW-1185">Reference proteome</keyword>
<reference evidence="2 3" key="1">
    <citation type="submission" date="2013-11" db="EMBL/GenBank/DDBJ databases">
        <title>Complete genome sequence of Rhizobium gallicum bv. gallicum R602.</title>
        <authorList>
            <person name="Bustos P."/>
            <person name="Santamaria R.I."/>
            <person name="Lozano L."/>
            <person name="Acosta J.L."/>
            <person name="Ormeno-Orrillo E."/>
            <person name="Rogel M.A."/>
            <person name="Romero D."/>
            <person name="Cevallos M.A."/>
            <person name="Martinez-Romero E."/>
            <person name="Gonzalez V."/>
        </authorList>
    </citation>
    <scope>NUCLEOTIDE SEQUENCE [LARGE SCALE GENOMIC DNA]</scope>
    <source>
        <strain evidence="2 3">R602</strain>
    </source>
</reference>
<protein>
    <submittedName>
        <fullName evidence="2">Alpha/beta hydrolase family protein</fullName>
    </submittedName>
</protein>
<dbReference type="KEGG" id="rga:RGR602_CH01274"/>
<evidence type="ECO:0000313" key="2">
    <source>
        <dbReference type="EMBL" id="AJD40631.1"/>
    </source>
</evidence>
<organism evidence="2 3">
    <name type="scientific">Rhizobium gallicum bv. gallicum R602sp</name>
    <dbReference type="NCBI Taxonomy" id="1041138"/>
    <lineage>
        <taxon>Bacteria</taxon>
        <taxon>Pseudomonadati</taxon>
        <taxon>Pseudomonadota</taxon>
        <taxon>Alphaproteobacteria</taxon>
        <taxon>Hyphomicrobiales</taxon>
        <taxon>Rhizobiaceae</taxon>
        <taxon>Rhizobium/Agrobacterium group</taxon>
        <taxon>Rhizobium</taxon>
    </lineage>
</organism>
<dbReference type="Pfam" id="PF00561">
    <property type="entry name" value="Abhydrolase_1"/>
    <property type="match status" value="1"/>
</dbReference>
<dbReference type="InterPro" id="IPR000073">
    <property type="entry name" value="AB_hydrolase_1"/>
</dbReference>
<dbReference type="InterPro" id="IPR029058">
    <property type="entry name" value="AB_hydrolase_fold"/>
</dbReference>
<dbReference type="Gene3D" id="3.40.50.1820">
    <property type="entry name" value="alpha/beta hydrolase"/>
    <property type="match status" value="1"/>
</dbReference>
<dbReference type="AlphaFoldDB" id="A0A0B4X0A2"/>